<dbReference type="STRING" id="1213859.L2FVI4"/>
<protein>
    <recommendedName>
        <fullName evidence="3">Glycoside hydrolase family 39 protein</fullName>
    </recommendedName>
</protein>
<gene>
    <name evidence="2" type="ORF">CGGC5_9285</name>
</gene>
<accession>L2FVI4</accession>
<feature type="signal peptide" evidence="1">
    <location>
        <begin position="1"/>
        <end position="19"/>
    </location>
</feature>
<reference evidence="2" key="1">
    <citation type="submission" date="2012-08" db="EMBL/GenBank/DDBJ databases">
        <title>Genome analysis of Colletotrichum orbiculare and Colletotrichum fructicola.</title>
        <authorList>
            <person name="Gan P.H.P."/>
            <person name="Ikeda K."/>
            <person name="Irieda H."/>
            <person name="Narusaka M."/>
            <person name="O'Connell R.J."/>
            <person name="Narusaka Y."/>
            <person name="Takano Y."/>
            <person name="Kubo Y."/>
            <person name="Shirasu K."/>
        </authorList>
    </citation>
    <scope>NUCLEOTIDE SEQUENCE</scope>
    <source>
        <strain evidence="2">Nara gc5</strain>
    </source>
</reference>
<dbReference type="InterPro" id="IPR017853">
    <property type="entry name" value="GH"/>
</dbReference>
<organism evidence="2">
    <name type="scientific">Colletotrichum fructicola (strain Nara gc5)</name>
    <name type="common">Anthracnose fungus</name>
    <name type="synonym">Colletotrichum gloeosporioides (strain Nara gc5)</name>
    <dbReference type="NCBI Taxonomy" id="1213859"/>
    <lineage>
        <taxon>Eukaryota</taxon>
        <taxon>Fungi</taxon>
        <taxon>Dikarya</taxon>
        <taxon>Ascomycota</taxon>
        <taxon>Pezizomycotina</taxon>
        <taxon>Sordariomycetes</taxon>
        <taxon>Hypocreomycetidae</taxon>
        <taxon>Glomerellales</taxon>
        <taxon>Glomerellaceae</taxon>
        <taxon>Colletotrichum</taxon>
        <taxon>Colletotrichum gloeosporioides species complex</taxon>
    </lineage>
</organism>
<dbReference type="AlphaFoldDB" id="L2FVI4"/>
<feature type="chain" id="PRO_5003958672" description="Glycoside hydrolase family 39 protein" evidence="1">
    <location>
        <begin position="20"/>
        <end position="427"/>
    </location>
</feature>
<proteinExistence type="predicted"/>
<sequence length="427" mass="48425">MSRLFSLVVTLVGLVNCAAVERRWSADAVAPVDLAINRGSPQHLASGIIYGIPDVPNQIPDHFYTDIGLHWFRAGGGQMTEPNRGWSWGDAEMEKRWESTLSNYRTVRKYNGKFQLLLHDLWGTDFTDESMDRIVDNDMLPGLYIDIWNEPEWGFWKRPQAQWLHLFGRTTNRFRSDARLGGVQMIGPSLSLPPTEENTWWSNFLSYVAANDSVPDLYTWHHIEALDNPANDLQNSLVTFSNMRSAAGAPEKPININEYLNLADELNPATTVWHLSRFERYDTSGLRSNWRGGPDGSHLRDFLVSLIWRDNENLPYHPNAGTTGSEDRIFDVYATVGNDKVRALAGVRVKTGTWALTFKNLSAVGLPPAGELKIQTWGFTYEIPEAELDAPTDRGIATHSYTNDEITIAIYQTEENWKTAWAFEFLV</sequence>
<dbReference type="HOGENOM" id="CLU_023231_1_0_1"/>
<dbReference type="SUPFAM" id="SSF51445">
    <property type="entry name" value="(Trans)glycosidases"/>
    <property type="match status" value="1"/>
</dbReference>
<evidence type="ECO:0000313" key="2">
    <source>
        <dbReference type="EMBL" id="ELA30414.1"/>
    </source>
</evidence>
<name>L2FVI4_COLFN</name>
<evidence type="ECO:0000256" key="1">
    <source>
        <dbReference type="SAM" id="SignalP"/>
    </source>
</evidence>
<keyword evidence="1" id="KW-0732">Signal</keyword>
<dbReference type="EMBL" id="KB020795">
    <property type="protein sequence ID" value="ELA30414.1"/>
    <property type="molecule type" value="Genomic_DNA"/>
</dbReference>
<evidence type="ECO:0008006" key="3">
    <source>
        <dbReference type="Google" id="ProtNLM"/>
    </source>
</evidence>
<dbReference type="Gene3D" id="3.20.20.80">
    <property type="entry name" value="Glycosidases"/>
    <property type="match status" value="1"/>
</dbReference>